<accession>A0A0C2MRP7</accession>
<proteinExistence type="predicted"/>
<dbReference type="AlphaFoldDB" id="A0A0C2MRP7"/>
<organism evidence="2 3">
    <name type="scientific">Thelohanellus kitauei</name>
    <name type="common">Myxosporean</name>
    <dbReference type="NCBI Taxonomy" id="669202"/>
    <lineage>
        <taxon>Eukaryota</taxon>
        <taxon>Metazoa</taxon>
        <taxon>Cnidaria</taxon>
        <taxon>Myxozoa</taxon>
        <taxon>Myxosporea</taxon>
        <taxon>Bivalvulida</taxon>
        <taxon>Platysporina</taxon>
        <taxon>Myxobolidae</taxon>
        <taxon>Thelohanellus</taxon>
    </lineage>
</organism>
<name>A0A0C2MRP7_THEKT</name>
<reference evidence="2 3" key="1">
    <citation type="journal article" date="2014" name="Genome Biol. Evol.">
        <title>The genome of the myxosporean Thelohanellus kitauei shows adaptations to nutrient acquisition within its fish host.</title>
        <authorList>
            <person name="Yang Y."/>
            <person name="Xiong J."/>
            <person name="Zhou Z."/>
            <person name="Huo F."/>
            <person name="Miao W."/>
            <person name="Ran C."/>
            <person name="Liu Y."/>
            <person name="Zhang J."/>
            <person name="Feng J."/>
            <person name="Wang M."/>
            <person name="Wang M."/>
            <person name="Wang L."/>
            <person name="Yao B."/>
        </authorList>
    </citation>
    <scope>NUCLEOTIDE SEQUENCE [LARGE SCALE GENOMIC DNA]</scope>
    <source>
        <strain evidence="2">Wuqing</strain>
    </source>
</reference>
<keyword evidence="1" id="KW-1133">Transmembrane helix</keyword>
<dbReference type="Proteomes" id="UP000031668">
    <property type="component" value="Unassembled WGS sequence"/>
</dbReference>
<dbReference type="EMBL" id="JWZT01002253">
    <property type="protein sequence ID" value="KII69901.1"/>
    <property type="molecule type" value="Genomic_DNA"/>
</dbReference>
<sequence>MRVYWVNSIHLFYYEYPLISDVFNLSVLLTPQKFQAEVEDPLAALHGPQAENLGFMGIIVFSLMVGIFLFSKITSGSVEEFEWQSSNSASSCQIFSGHAVFFGLVRHEMDRYTFYNYVCVVVSQFGQNINILMFGSHDEVNPTRIDRCELKGKMRFVEYP</sequence>
<keyword evidence="1" id="KW-0812">Transmembrane</keyword>
<keyword evidence="3" id="KW-1185">Reference proteome</keyword>
<keyword evidence="1" id="KW-0472">Membrane</keyword>
<protein>
    <submittedName>
        <fullName evidence="2">Uncharacterized protein</fullName>
    </submittedName>
</protein>
<evidence type="ECO:0000256" key="1">
    <source>
        <dbReference type="SAM" id="Phobius"/>
    </source>
</evidence>
<gene>
    <name evidence="2" type="ORF">RF11_15681</name>
</gene>
<comment type="caution">
    <text evidence="2">The sequence shown here is derived from an EMBL/GenBank/DDBJ whole genome shotgun (WGS) entry which is preliminary data.</text>
</comment>
<evidence type="ECO:0000313" key="3">
    <source>
        <dbReference type="Proteomes" id="UP000031668"/>
    </source>
</evidence>
<feature type="transmembrane region" description="Helical" evidence="1">
    <location>
        <begin position="53"/>
        <end position="71"/>
    </location>
</feature>
<evidence type="ECO:0000313" key="2">
    <source>
        <dbReference type="EMBL" id="KII69901.1"/>
    </source>
</evidence>